<organism evidence="1 2">
    <name type="scientific">Desulfoprunum benzoelyticum</name>
    <dbReference type="NCBI Taxonomy" id="1506996"/>
    <lineage>
        <taxon>Bacteria</taxon>
        <taxon>Pseudomonadati</taxon>
        <taxon>Thermodesulfobacteriota</taxon>
        <taxon>Desulfobulbia</taxon>
        <taxon>Desulfobulbales</taxon>
        <taxon>Desulfobulbaceae</taxon>
        <taxon>Desulfoprunum</taxon>
    </lineage>
</organism>
<reference evidence="1 2" key="1">
    <citation type="submission" date="2020-08" db="EMBL/GenBank/DDBJ databases">
        <title>Genomic Encyclopedia of Type Strains, Phase IV (KMG-IV): sequencing the most valuable type-strain genomes for metagenomic binning, comparative biology and taxonomic classification.</title>
        <authorList>
            <person name="Goeker M."/>
        </authorList>
    </citation>
    <scope>NUCLEOTIDE SEQUENCE [LARGE SCALE GENOMIC DNA]</scope>
    <source>
        <strain evidence="1 2">DSM 28570</strain>
    </source>
</reference>
<accession>A0A840V430</accession>
<dbReference type="Proteomes" id="UP000539642">
    <property type="component" value="Unassembled WGS sequence"/>
</dbReference>
<dbReference type="EMBL" id="JACHEO010000029">
    <property type="protein sequence ID" value="MBB5349548.1"/>
    <property type="molecule type" value="Genomic_DNA"/>
</dbReference>
<proteinExistence type="predicted"/>
<evidence type="ECO:0000313" key="1">
    <source>
        <dbReference type="EMBL" id="MBB5349548.1"/>
    </source>
</evidence>
<comment type="caution">
    <text evidence="1">The sequence shown here is derived from an EMBL/GenBank/DDBJ whole genome shotgun (WGS) entry which is preliminary data.</text>
</comment>
<dbReference type="AlphaFoldDB" id="A0A840V430"/>
<sequence>MRYATQATMDGCFFQELMDWQRKKRKQRSVSIEIGGFLDPDRVKVWVFDHALLAGCFVASAADLPDDEQLREKRKASLLLELKQMEVAA</sequence>
<gene>
    <name evidence="1" type="ORF">HNQ81_003304</name>
</gene>
<name>A0A840V430_9BACT</name>
<protein>
    <submittedName>
        <fullName evidence="1">Uncharacterized protein</fullName>
    </submittedName>
</protein>
<dbReference type="RefSeq" id="WP_183352334.1">
    <property type="nucleotide sequence ID" value="NZ_JACHEO010000029.1"/>
</dbReference>
<keyword evidence="2" id="KW-1185">Reference proteome</keyword>
<evidence type="ECO:0000313" key="2">
    <source>
        <dbReference type="Proteomes" id="UP000539642"/>
    </source>
</evidence>